<reference evidence="1 2" key="1">
    <citation type="journal article" date="2012" name="BMC Genomics">
        <title>Comparative genomics of the classical Bordetella subspecies: the evolution and exchange of virulence-associated diversity amongst closely related pathogens.</title>
        <authorList>
            <person name="Park J."/>
            <person name="Zhang Y."/>
            <person name="Buboltz A.M."/>
            <person name="Zhang X."/>
            <person name="Schuster S.C."/>
            <person name="Ahuja U."/>
            <person name="Liu M."/>
            <person name="Miller J.F."/>
            <person name="Sebaihia M."/>
            <person name="Bentley S.D."/>
            <person name="Parkhill J."/>
            <person name="Harvill E.T."/>
        </authorList>
    </citation>
    <scope>NUCLEOTIDE SEQUENCE [LARGE SCALE GENOMIC DNA]</scope>
    <source>
        <strain evidence="1 2">253</strain>
    </source>
</reference>
<sequence length="141" mass="16351">MFNPSRDQVREFFIETWRKHRATEVLTPLESMALDWILEHPEYHGDLESPEAMTAEYPVEHGRTNPFLHLSMHLAIAEQLSIDHPRGIRAAYQRLVGRGDAHQAAHEIMECLGQVVWEAQRLGTPLDSDAYIELIRQRAER</sequence>
<organism evidence="1 2">
    <name type="scientific">Bordetella bronchiseptica 253</name>
    <dbReference type="NCBI Taxonomy" id="568707"/>
    <lineage>
        <taxon>Bacteria</taxon>
        <taxon>Pseudomonadati</taxon>
        <taxon>Pseudomonadota</taxon>
        <taxon>Betaproteobacteria</taxon>
        <taxon>Burkholderiales</taxon>
        <taxon>Alcaligenaceae</taxon>
        <taxon>Bordetella</taxon>
    </lineage>
</organism>
<dbReference type="EMBL" id="HE965806">
    <property type="protein sequence ID" value="CCJ56405.1"/>
    <property type="molecule type" value="Genomic_DNA"/>
</dbReference>
<evidence type="ECO:0000313" key="1">
    <source>
        <dbReference type="EMBL" id="CCJ56405.1"/>
    </source>
</evidence>
<name>A0A0C6PE17_BORBO</name>
<evidence type="ECO:0000313" key="2">
    <source>
        <dbReference type="Proteomes" id="UP000007564"/>
    </source>
</evidence>
<accession>A0A0C6PE17</accession>
<protein>
    <recommendedName>
        <fullName evidence="3">DUF1841 family protein</fullName>
    </recommendedName>
</protein>
<evidence type="ECO:0008006" key="3">
    <source>
        <dbReference type="Google" id="ProtNLM"/>
    </source>
</evidence>
<gene>
    <name evidence="1" type="ORF">BN112_4491</name>
</gene>
<dbReference type="OrthoDB" id="9789432at2"/>
<proteinExistence type="predicted"/>
<dbReference type="AlphaFoldDB" id="A0A0C6PE17"/>
<dbReference type="HOGENOM" id="CLU_120353_0_0_4"/>
<dbReference type="RefSeq" id="WP_003814061.1">
    <property type="nucleotide sequence ID" value="NC_019382.1"/>
</dbReference>
<dbReference type="Pfam" id="PF08897">
    <property type="entry name" value="DUF1841"/>
    <property type="match status" value="1"/>
</dbReference>
<dbReference type="InterPro" id="IPR014993">
    <property type="entry name" value="DUF1841"/>
</dbReference>
<dbReference type="GeneID" id="93119310"/>
<dbReference type="Proteomes" id="UP000007564">
    <property type="component" value="Chromosome"/>
</dbReference>
<dbReference type="KEGG" id="bbh:BN112_4491"/>